<dbReference type="InterPro" id="IPR001128">
    <property type="entry name" value="Cyt_P450"/>
</dbReference>
<dbReference type="Proteomes" id="UP001216390">
    <property type="component" value="Chromosome"/>
</dbReference>
<dbReference type="EMBL" id="CP116942">
    <property type="protein sequence ID" value="WCO65998.1"/>
    <property type="molecule type" value="Genomic_DNA"/>
</dbReference>
<gene>
    <name evidence="8" type="ORF">PO878_15970</name>
</gene>
<evidence type="ECO:0000313" key="9">
    <source>
        <dbReference type="Proteomes" id="UP001216390"/>
    </source>
</evidence>
<protein>
    <submittedName>
        <fullName evidence="8">Cytochrome P450</fullName>
    </submittedName>
</protein>
<dbReference type="GO" id="GO:0005506">
    <property type="term" value="F:iron ion binding"/>
    <property type="evidence" value="ECO:0007669"/>
    <property type="project" value="InterPro"/>
</dbReference>
<dbReference type="GO" id="GO:0008395">
    <property type="term" value="F:steroid hydroxylase activity"/>
    <property type="evidence" value="ECO:0007669"/>
    <property type="project" value="TreeGrafter"/>
</dbReference>
<dbReference type="PANTHER" id="PTHR46696:SF4">
    <property type="entry name" value="BIOTIN BIOSYNTHESIS CYTOCHROME P450"/>
    <property type="match status" value="1"/>
</dbReference>
<evidence type="ECO:0000256" key="3">
    <source>
        <dbReference type="ARBA" id="ARBA00022723"/>
    </source>
</evidence>
<proteinExistence type="inferred from homology"/>
<keyword evidence="5 7" id="KW-0408">Iron</keyword>
<comment type="similarity">
    <text evidence="1 7">Belongs to the cytochrome P450 family.</text>
</comment>
<evidence type="ECO:0000256" key="2">
    <source>
        <dbReference type="ARBA" id="ARBA00022617"/>
    </source>
</evidence>
<dbReference type="PRINTS" id="PR00359">
    <property type="entry name" value="BP450"/>
</dbReference>
<dbReference type="GO" id="GO:0036199">
    <property type="term" value="F:cholest-4-en-3-one 26-monooxygenase activity"/>
    <property type="evidence" value="ECO:0007669"/>
    <property type="project" value="TreeGrafter"/>
</dbReference>
<evidence type="ECO:0000256" key="7">
    <source>
        <dbReference type="RuleBase" id="RU000461"/>
    </source>
</evidence>
<dbReference type="GO" id="GO:0006707">
    <property type="term" value="P:cholesterol catabolic process"/>
    <property type="evidence" value="ECO:0007669"/>
    <property type="project" value="TreeGrafter"/>
</dbReference>
<evidence type="ECO:0000256" key="1">
    <source>
        <dbReference type="ARBA" id="ARBA00010617"/>
    </source>
</evidence>
<dbReference type="FunFam" id="1.10.630.10:FF:000018">
    <property type="entry name" value="Cytochrome P450 monooxygenase"/>
    <property type="match status" value="1"/>
</dbReference>
<dbReference type="SUPFAM" id="SSF48264">
    <property type="entry name" value="Cytochrome P450"/>
    <property type="match status" value="1"/>
</dbReference>
<keyword evidence="9" id="KW-1185">Reference proteome</keyword>
<dbReference type="Pfam" id="PF00067">
    <property type="entry name" value="p450"/>
    <property type="match status" value="1"/>
</dbReference>
<evidence type="ECO:0000256" key="4">
    <source>
        <dbReference type="ARBA" id="ARBA00023002"/>
    </source>
</evidence>
<dbReference type="PRINTS" id="PR00385">
    <property type="entry name" value="P450"/>
</dbReference>
<dbReference type="AlphaFoldDB" id="A0AAE9Y7R9"/>
<keyword evidence="4 7" id="KW-0560">Oxidoreductase</keyword>
<sequence>MARCADHPTRDDVDFVSGAFWGRDPQEELRWVRENAPVYWDGRAWGISRYDDLKALSKDPATFSNAGGIRPGTGPIPMMIDMDDPAHLTRRKLVNKGFTPRRVREQEAAVRRACDQIIDDVCERGECDLVTDVAAWLPMIMIGDALGVAPEDRKQLLDWSDAMLSALTGDDDMAERAGEAFGGYTEFALATIADRREHPRDDLMSTLVHAEVDGDRLADDEVLHESLLILIGGDETTRHVISGGMYQVLTVPGARERLVADPDLMPLAVEEMLRWVSPIKNMARTATRDVELRGQVIAEGDELLLLYGSANRDAEAFAAPDTFDVGRTPNDHVAFGFGTHFCLGNSLARLELTCMVDHLLRRLPDLEVVDEGEPGSRPANFVSGYEHLPVRFTPTAPLG</sequence>
<dbReference type="InterPro" id="IPR002397">
    <property type="entry name" value="Cyt_P450_B"/>
</dbReference>
<dbReference type="CDD" id="cd11033">
    <property type="entry name" value="CYP142-like"/>
    <property type="match status" value="1"/>
</dbReference>
<dbReference type="Gene3D" id="1.10.630.10">
    <property type="entry name" value="Cytochrome P450"/>
    <property type="match status" value="1"/>
</dbReference>
<dbReference type="InterPro" id="IPR017972">
    <property type="entry name" value="Cyt_P450_CS"/>
</dbReference>
<dbReference type="PROSITE" id="PS00086">
    <property type="entry name" value="CYTOCHROME_P450"/>
    <property type="match status" value="1"/>
</dbReference>
<dbReference type="PANTHER" id="PTHR46696">
    <property type="entry name" value="P450, PUTATIVE (EUROFUNG)-RELATED"/>
    <property type="match status" value="1"/>
</dbReference>
<dbReference type="RefSeq" id="WP_272735524.1">
    <property type="nucleotide sequence ID" value="NZ_CP116942.1"/>
</dbReference>
<name>A0AAE9Y7R9_9ACTN</name>
<evidence type="ECO:0000313" key="8">
    <source>
        <dbReference type="EMBL" id="WCO65998.1"/>
    </source>
</evidence>
<organism evidence="8 9">
    <name type="scientific">Iamia majanohamensis</name>
    <dbReference type="NCBI Taxonomy" id="467976"/>
    <lineage>
        <taxon>Bacteria</taxon>
        <taxon>Bacillati</taxon>
        <taxon>Actinomycetota</taxon>
        <taxon>Acidimicrobiia</taxon>
        <taxon>Acidimicrobiales</taxon>
        <taxon>Iamiaceae</taxon>
        <taxon>Iamia</taxon>
    </lineage>
</organism>
<accession>A0AAE9Y7R9</accession>
<keyword evidence="2 7" id="KW-0349">Heme</keyword>
<keyword evidence="6 7" id="KW-0503">Monooxygenase</keyword>
<dbReference type="KEGG" id="ima:PO878_15970"/>
<dbReference type="GO" id="GO:0020037">
    <property type="term" value="F:heme binding"/>
    <property type="evidence" value="ECO:0007669"/>
    <property type="project" value="InterPro"/>
</dbReference>
<evidence type="ECO:0000256" key="6">
    <source>
        <dbReference type="ARBA" id="ARBA00023033"/>
    </source>
</evidence>
<keyword evidence="3 7" id="KW-0479">Metal-binding</keyword>
<dbReference type="InterPro" id="IPR036396">
    <property type="entry name" value="Cyt_P450_sf"/>
</dbReference>
<evidence type="ECO:0000256" key="5">
    <source>
        <dbReference type="ARBA" id="ARBA00023004"/>
    </source>
</evidence>
<reference evidence="8" key="1">
    <citation type="submission" date="2023-01" db="EMBL/GenBank/DDBJ databases">
        <title>The diversity of Class Acidimicrobiia in South China Sea sediment environments and the proposal of Iamia marina sp. nov., a novel species of the genus Iamia.</title>
        <authorList>
            <person name="He Y."/>
            <person name="Tian X."/>
        </authorList>
    </citation>
    <scope>NUCLEOTIDE SEQUENCE</scope>
    <source>
        <strain evidence="8">DSM 19957</strain>
    </source>
</reference>